<reference evidence="2" key="1">
    <citation type="journal article" date="2019" name="Int. J. Syst. Evol. Microbiol.">
        <title>The Global Catalogue of Microorganisms (GCM) 10K type strain sequencing project: providing services to taxonomists for standard genome sequencing and annotation.</title>
        <authorList>
            <consortium name="The Broad Institute Genomics Platform"/>
            <consortium name="The Broad Institute Genome Sequencing Center for Infectious Disease"/>
            <person name="Wu L."/>
            <person name="Ma J."/>
        </authorList>
    </citation>
    <scope>NUCLEOTIDE SEQUENCE [LARGE SCALE GENOMIC DNA]</scope>
    <source>
        <strain evidence="2">JCM 14902</strain>
    </source>
</reference>
<accession>A0ABP5DJX5</accession>
<gene>
    <name evidence="1" type="ORF">GCM10009777_14020</name>
</gene>
<organism evidence="1 2">
    <name type="scientific">Microbacterium pumilum</name>
    <dbReference type="NCBI Taxonomy" id="344165"/>
    <lineage>
        <taxon>Bacteria</taxon>
        <taxon>Bacillati</taxon>
        <taxon>Actinomycetota</taxon>
        <taxon>Actinomycetes</taxon>
        <taxon>Micrococcales</taxon>
        <taxon>Microbacteriaceae</taxon>
        <taxon>Microbacterium</taxon>
    </lineage>
</organism>
<sequence length="75" mass="8554">MTAAERSFDPRHARAEAWWPYVTLGARAIIMRHPERALSPQVLQEIHRATGVALEPGTLLDEDDRRFVQSQTDVD</sequence>
<evidence type="ECO:0000313" key="2">
    <source>
        <dbReference type="Proteomes" id="UP001500326"/>
    </source>
</evidence>
<protein>
    <submittedName>
        <fullName evidence="1">Uncharacterized protein</fullName>
    </submittedName>
</protein>
<name>A0ABP5DJX5_9MICO</name>
<dbReference type="Proteomes" id="UP001500326">
    <property type="component" value="Unassembled WGS sequence"/>
</dbReference>
<evidence type="ECO:0000313" key="1">
    <source>
        <dbReference type="EMBL" id="GAA1981644.1"/>
    </source>
</evidence>
<dbReference type="EMBL" id="BAAAOH010000001">
    <property type="protein sequence ID" value="GAA1981644.1"/>
    <property type="molecule type" value="Genomic_DNA"/>
</dbReference>
<dbReference type="RefSeq" id="WP_344059859.1">
    <property type="nucleotide sequence ID" value="NZ_BAAAOH010000001.1"/>
</dbReference>
<comment type="caution">
    <text evidence="1">The sequence shown here is derived from an EMBL/GenBank/DDBJ whole genome shotgun (WGS) entry which is preliminary data.</text>
</comment>
<proteinExistence type="predicted"/>
<keyword evidence="2" id="KW-1185">Reference proteome</keyword>